<feature type="transmembrane region" description="Helical" evidence="1">
    <location>
        <begin position="39"/>
        <end position="59"/>
    </location>
</feature>
<dbReference type="OrthoDB" id="3298370at2"/>
<evidence type="ECO:0000256" key="1">
    <source>
        <dbReference type="SAM" id="Phobius"/>
    </source>
</evidence>
<accession>A0A316FAT4</accession>
<keyword evidence="1" id="KW-0812">Transmembrane</keyword>
<reference evidence="2 3" key="1">
    <citation type="submission" date="2018-05" db="EMBL/GenBank/DDBJ databases">
        <title>Genomic Encyclopedia of Archaeal and Bacterial Type Strains, Phase II (KMG-II): from individual species to whole genera.</title>
        <authorList>
            <person name="Goeker M."/>
        </authorList>
    </citation>
    <scope>NUCLEOTIDE SEQUENCE [LARGE SCALE GENOMIC DNA]</scope>
    <source>
        <strain evidence="2 3">DSM 45184</strain>
    </source>
</reference>
<keyword evidence="1" id="KW-1133">Transmembrane helix</keyword>
<evidence type="ECO:0000313" key="3">
    <source>
        <dbReference type="Proteomes" id="UP000245697"/>
    </source>
</evidence>
<protein>
    <submittedName>
        <fullName evidence="2">Uncharacterized protein</fullName>
    </submittedName>
</protein>
<sequence>MPRSYLQVAAVATFVFIGAALMVLNVSPALTPGTVTSSVLALAWLTACCSVAGLALASIRR</sequence>
<comment type="caution">
    <text evidence="2">The sequence shown here is derived from an EMBL/GenBank/DDBJ whole genome shotgun (WGS) entry which is preliminary data.</text>
</comment>
<evidence type="ECO:0000313" key="2">
    <source>
        <dbReference type="EMBL" id="PWK42737.1"/>
    </source>
</evidence>
<dbReference type="EMBL" id="QGGR01000014">
    <property type="protein sequence ID" value="PWK42737.1"/>
    <property type="molecule type" value="Genomic_DNA"/>
</dbReference>
<dbReference type="RefSeq" id="WP_146246492.1">
    <property type="nucleotide sequence ID" value="NZ_BONA01000032.1"/>
</dbReference>
<organism evidence="2 3">
    <name type="scientific">Actinoplanes xinjiangensis</name>
    <dbReference type="NCBI Taxonomy" id="512350"/>
    <lineage>
        <taxon>Bacteria</taxon>
        <taxon>Bacillati</taxon>
        <taxon>Actinomycetota</taxon>
        <taxon>Actinomycetes</taxon>
        <taxon>Micromonosporales</taxon>
        <taxon>Micromonosporaceae</taxon>
        <taxon>Actinoplanes</taxon>
    </lineage>
</organism>
<dbReference type="AlphaFoldDB" id="A0A316FAT4"/>
<keyword evidence="1" id="KW-0472">Membrane</keyword>
<gene>
    <name evidence="2" type="ORF">BC793_114181</name>
</gene>
<dbReference type="Proteomes" id="UP000245697">
    <property type="component" value="Unassembled WGS sequence"/>
</dbReference>
<proteinExistence type="predicted"/>
<name>A0A316FAT4_9ACTN</name>
<keyword evidence="3" id="KW-1185">Reference proteome</keyword>